<evidence type="ECO:0000313" key="4">
    <source>
        <dbReference type="EMBL" id="OPA80913.1"/>
    </source>
</evidence>
<dbReference type="PANTHER" id="PTHR18964:SF149">
    <property type="entry name" value="BIFUNCTIONAL UDP-N-ACETYLGLUCOSAMINE 2-EPIMERASE_N-ACETYLMANNOSAMINE KINASE"/>
    <property type="match status" value="1"/>
</dbReference>
<dbReference type="Gene3D" id="1.10.10.10">
    <property type="entry name" value="Winged helix-like DNA-binding domain superfamily/Winged helix DNA-binding domain"/>
    <property type="match status" value="1"/>
</dbReference>
<keyword evidence="5" id="KW-1185">Reference proteome</keyword>
<gene>
    <name evidence="4" type="ORF">BVG16_00760</name>
</gene>
<evidence type="ECO:0000256" key="3">
    <source>
        <dbReference type="ARBA" id="ARBA00022629"/>
    </source>
</evidence>
<evidence type="ECO:0000256" key="2">
    <source>
        <dbReference type="ARBA" id="ARBA00006479"/>
    </source>
</evidence>
<dbReference type="RefSeq" id="WP_078496637.1">
    <property type="nucleotide sequence ID" value="NZ_MSZX01000001.1"/>
</dbReference>
<dbReference type="InterPro" id="IPR036390">
    <property type="entry name" value="WH_DNA-bd_sf"/>
</dbReference>
<keyword evidence="3" id="KW-0859">Xylose metabolism</keyword>
<dbReference type="PROSITE" id="PS01125">
    <property type="entry name" value="ROK"/>
    <property type="match status" value="1"/>
</dbReference>
<proteinExistence type="inferred from homology"/>
<dbReference type="InterPro" id="IPR049874">
    <property type="entry name" value="ROK_cs"/>
</dbReference>
<dbReference type="PANTHER" id="PTHR18964">
    <property type="entry name" value="ROK (REPRESSOR, ORF, KINASE) FAMILY"/>
    <property type="match status" value="1"/>
</dbReference>
<dbReference type="InterPro" id="IPR000600">
    <property type="entry name" value="ROK"/>
</dbReference>
<dbReference type="CDD" id="cd24076">
    <property type="entry name" value="ASKHA_ATPase_ROK_BsXylR-like"/>
    <property type="match status" value="1"/>
</dbReference>
<organism evidence="4 5">
    <name type="scientific">Paenibacillus selenitireducens</name>
    <dbReference type="NCBI Taxonomy" id="1324314"/>
    <lineage>
        <taxon>Bacteria</taxon>
        <taxon>Bacillati</taxon>
        <taxon>Bacillota</taxon>
        <taxon>Bacilli</taxon>
        <taxon>Bacillales</taxon>
        <taxon>Paenibacillaceae</taxon>
        <taxon>Paenibacillus</taxon>
    </lineage>
</organism>
<dbReference type="InterPro" id="IPR043129">
    <property type="entry name" value="ATPase_NBD"/>
</dbReference>
<protein>
    <submittedName>
        <fullName evidence="4">ROK family protein</fullName>
    </submittedName>
</protein>
<dbReference type="STRING" id="1324314.BVG16_00760"/>
<accession>A0A1T2XML6</accession>
<evidence type="ECO:0000256" key="1">
    <source>
        <dbReference type="ARBA" id="ARBA00002486"/>
    </source>
</evidence>
<dbReference type="Proteomes" id="UP000190188">
    <property type="component" value="Unassembled WGS sequence"/>
</dbReference>
<dbReference type="OrthoDB" id="9796533at2"/>
<comment type="function">
    <text evidence="1">Transcriptional repressor of xylose-utilizing enzymes.</text>
</comment>
<reference evidence="4 5" key="1">
    <citation type="submission" date="2017-01" db="EMBL/GenBank/DDBJ databases">
        <title>Genome analysis of Paenibacillus selenitrireducens ES3-24.</title>
        <authorList>
            <person name="Xu D."/>
            <person name="Yao R."/>
            <person name="Zheng S."/>
        </authorList>
    </citation>
    <scope>NUCLEOTIDE SEQUENCE [LARGE SCALE GENOMIC DNA]</scope>
    <source>
        <strain evidence="4 5">ES3-24</strain>
    </source>
</reference>
<comment type="similarity">
    <text evidence="2">Belongs to the ROK (NagC/XylR) family.</text>
</comment>
<dbReference type="SUPFAM" id="SSF53067">
    <property type="entry name" value="Actin-like ATPase domain"/>
    <property type="match status" value="1"/>
</dbReference>
<evidence type="ECO:0000313" key="5">
    <source>
        <dbReference type="Proteomes" id="UP000190188"/>
    </source>
</evidence>
<dbReference type="SUPFAM" id="SSF46785">
    <property type="entry name" value="Winged helix' DNA-binding domain"/>
    <property type="match status" value="1"/>
</dbReference>
<comment type="caution">
    <text evidence="4">The sequence shown here is derived from an EMBL/GenBank/DDBJ whole genome shotgun (WGS) entry which is preliminary data.</text>
</comment>
<keyword evidence="3" id="KW-0119">Carbohydrate metabolism</keyword>
<dbReference type="Gene3D" id="3.30.420.40">
    <property type="match status" value="2"/>
</dbReference>
<dbReference type="GO" id="GO:0042732">
    <property type="term" value="P:D-xylose metabolic process"/>
    <property type="evidence" value="ECO:0007669"/>
    <property type="project" value="UniProtKB-KW"/>
</dbReference>
<dbReference type="InterPro" id="IPR036388">
    <property type="entry name" value="WH-like_DNA-bd_sf"/>
</dbReference>
<dbReference type="EMBL" id="MSZX01000001">
    <property type="protein sequence ID" value="OPA80913.1"/>
    <property type="molecule type" value="Genomic_DNA"/>
</dbReference>
<dbReference type="Pfam" id="PF00480">
    <property type="entry name" value="ROK"/>
    <property type="match status" value="1"/>
</dbReference>
<name>A0A1T2XML6_9BACL</name>
<sequence length="383" mass="41601">MKTTGDQFLVKKINKSIVLDTIRDQSPISRAAVSKMTGLNKGTVSSLVAELINNEFVLEIGTGKSSGGRKPVMLLFHETAGYAIGVELGVAKIRTILTNLNGEMVEEASRKLARTEIEYVTQELFAAIQSMIDLTPPSRYGIVGIGIGVPGIVDETGRILFAPNLQWENMDLNALISEHFQLPVTIDNEANAGAVGEQQYGAGRDAANIVYISVSEGIGTGIIFGRELFRGAAGLSGEMGHMTIEANGRKCRCGNKGCWELYASTSSHPQYDFDTLVQMSASGEADGIRGFYEMGEYLGIGISTIINTFNPELIIIGNQMMRAERWITSAIQQTVATRSLSYHRKHSSIRFAQLETRSTLLGAAYYAISGFFSKDRASLAETM</sequence>
<dbReference type="AlphaFoldDB" id="A0A1T2XML6"/>